<name>A0A1H1V1J0_9ACTN</name>
<accession>A0A1H1V1J0</accession>
<organism evidence="3 4">
    <name type="scientific">Actinopolymorpha singaporensis</name>
    <dbReference type="NCBI Taxonomy" id="117157"/>
    <lineage>
        <taxon>Bacteria</taxon>
        <taxon>Bacillati</taxon>
        <taxon>Actinomycetota</taxon>
        <taxon>Actinomycetes</taxon>
        <taxon>Propionibacteriales</taxon>
        <taxon>Actinopolymorphaceae</taxon>
        <taxon>Actinopolymorpha</taxon>
    </lineage>
</organism>
<dbReference type="Gene3D" id="3.40.50.720">
    <property type="entry name" value="NAD(P)-binding Rossmann-like Domain"/>
    <property type="match status" value="1"/>
</dbReference>
<dbReference type="InterPro" id="IPR036291">
    <property type="entry name" value="NAD(P)-bd_dom_sf"/>
</dbReference>
<keyword evidence="4" id="KW-1185">Reference proteome</keyword>
<dbReference type="InterPro" id="IPR051450">
    <property type="entry name" value="Gfo/Idh/MocA_Oxidoreductases"/>
</dbReference>
<dbReference type="Proteomes" id="UP000198983">
    <property type="component" value="Chromosome I"/>
</dbReference>
<dbReference type="PANTHER" id="PTHR43377:SF1">
    <property type="entry name" value="BILIVERDIN REDUCTASE A"/>
    <property type="match status" value="1"/>
</dbReference>
<reference evidence="3 4" key="1">
    <citation type="submission" date="2016-10" db="EMBL/GenBank/DDBJ databases">
        <authorList>
            <person name="de Groot N.N."/>
        </authorList>
    </citation>
    <scope>NUCLEOTIDE SEQUENCE [LARGE SCALE GENOMIC DNA]</scope>
    <source>
        <strain evidence="3 4">DSM 22024</strain>
    </source>
</reference>
<evidence type="ECO:0000313" key="3">
    <source>
        <dbReference type="EMBL" id="SDS78543.1"/>
    </source>
</evidence>
<sequence>MNDRLGIALVGCAHRQHAWSYARAVTSSPNARLVGVYDSDPALGHSVADDFGVPYTDDLAGLVGSDDVRAVIICGMTSEHRRHVELAADAGTHVLCEKPVATTVEDARAMVTATENAGIQFHVAFVCRFLPQVRTLRAALAQGAFGQVIGARAGNRGVPPLPPRYPPWITTPELSGGGALIDHSVHLTDVLRHLTGQEVRRVNAVTGRLLHDLAVEDCALVSLEFHGGAVANIDPSWSVPANNPWDYDFFLHLVGTDGGADLDDISESLQLVSATAGDGLRLVGFGEDPDAAMVEAFVSSVVAGRHLDPCATGTDGLRALEVALAAYDSAANGSRSVPLGA</sequence>
<dbReference type="InterPro" id="IPR055170">
    <property type="entry name" value="GFO_IDH_MocA-like_dom"/>
</dbReference>
<evidence type="ECO:0000259" key="1">
    <source>
        <dbReference type="Pfam" id="PF01408"/>
    </source>
</evidence>
<dbReference type="EMBL" id="LT629732">
    <property type="protein sequence ID" value="SDS78543.1"/>
    <property type="molecule type" value="Genomic_DNA"/>
</dbReference>
<dbReference type="Pfam" id="PF22725">
    <property type="entry name" value="GFO_IDH_MocA_C3"/>
    <property type="match status" value="1"/>
</dbReference>
<dbReference type="Pfam" id="PF01408">
    <property type="entry name" value="GFO_IDH_MocA"/>
    <property type="match status" value="1"/>
</dbReference>
<evidence type="ECO:0000313" key="4">
    <source>
        <dbReference type="Proteomes" id="UP000198983"/>
    </source>
</evidence>
<proteinExistence type="predicted"/>
<dbReference type="InterPro" id="IPR000683">
    <property type="entry name" value="Gfo/Idh/MocA-like_OxRdtase_N"/>
</dbReference>
<feature type="domain" description="Gfo/Idh/MocA-like oxidoreductase N-terminal" evidence="1">
    <location>
        <begin position="7"/>
        <end position="125"/>
    </location>
</feature>
<dbReference type="GO" id="GO:0000166">
    <property type="term" value="F:nucleotide binding"/>
    <property type="evidence" value="ECO:0007669"/>
    <property type="project" value="InterPro"/>
</dbReference>
<evidence type="ECO:0000259" key="2">
    <source>
        <dbReference type="Pfam" id="PF22725"/>
    </source>
</evidence>
<dbReference type="AlphaFoldDB" id="A0A1H1V1J0"/>
<dbReference type="SUPFAM" id="SSF55347">
    <property type="entry name" value="Glyceraldehyde-3-phosphate dehydrogenase-like, C-terminal domain"/>
    <property type="match status" value="1"/>
</dbReference>
<dbReference type="PANTHER" id="PTHR43377">
    <property type="entry name" value="BILIVERDIN REDUCTASE A"/>
    <property type="match status" value="1"/>
</dbReference>
<gene>
    <name evidence="3" type="ORF">SAMN04489717_3862</name>
</gene>
<protein>
    <submittedName>
        <fullName evidence="3">Predicted dehydrogenase</fullName>
    </submittedName>
</protein>
<dbReference type="Gene3D" id="3.30.360.10">
    <property type="entry name" value="Dihydrodipicolinate Reductase, domain 2"/>
    <property type="match status" value="1"/>
</dbReference>
<dbReference type="OrthoDB" id="179913at2"/>
<feature type="domain" description="GFO/IDH/MocA-like oxidoreductase" evidence="2">
    <location>
        <begin position="133"/>
        <end position="259"/>
    </location>
</feature>
<dbReference type="STRING" id="117157.SAMN04489717_3862"/>
<dbReference type="RefSeq" id="WP_092655010.1">
    <property type="nucleotide sequence ID" value="NZ_LT629732.1"/>
</dbReference>
<dbReference type="SUPFAM" id="SSF51735">
    <property type="entry name" value="NAD(P)-binding Rossmann-fold domains"/>
    <property type="match status" value="1"/>
</dbReference>